<dbReference type="AlphaFoldDB" id="A0A291GFW9"/>
<dbReference type="KEGG" id="ceh:CEW89_17875"/>
<name>A0A291GFW9_9RHOB</name>
<accession>A0A291GFW9</accession>
<evidence type="ECO:0000313" key="1">
    <source>
        <dbReference type="EMBL" id="ATG49279.1"/>
    </source>
</evidence>
<organism evidence="1 2">
    <name type="scientific">Celeribacter ethanolicus</name>
    <dbReference type="NCBI Taxonomy" id="1758178"/>
    <lineage>
        <taxon>Bacteria</taxon>
        <taxon>Pseudomonadati</taxon>
        <taxon>Pseudomonadota</taxon>
        <taxon>Alphaproteobacteria</taxon>
        <taxon>Rhodobacterales</taxon>
        <taxon>Roseobacteraceae</taxon>
        <taxon>Celeribacter</taxon>
    </lineage>
</organism>
<dbReference type="EMBL" id="CP022196">
    <property type="protein sequence ID" value="ATG49279.1"/>
    <property type="molecule type" value="Genomic_DNA"/>
</dbReference>
<evidence type="ECO:0000313" key="2">
    <source>
        <dbReference type="Proteomes" id="UP000217935"/>
    </source>
</evidence>
<proteinExistence type="predicted"/>
<sequence length="70" mass="7991">MSAKSGFFTTSASLAPSLKRWMQDNLPEHGFDMRVQIARFAAQQLPTHHPDYALFPEHLQLQLFHPTNLA</sequence>
<protein>
    <submittedName>
        <fullName evidence="1">Uncharacterized protein</fullName>
    </submittedName>
</protein>
<gene>
    <name evidence="1" type="ORF">CEW89_17875</name>
</gene>
<keyword evidence="2" id="KW-1185">Reference proteome</keyword>
<dbReference type="Proteomes" id="UP000217935">
    <property type="component" value="Chromosome"/>
</dbReference>
<reference evidence="1 2" key="1">
    <citation type="submission" date="2017-06" db="EMBL/GenBank/DDBJ databases">
        <title>Celeribacter sp. TSPH2 complete genome sequence.</title>
        <authorList>
            <person name="Woo J.-H."/>
            <person name="Kim H.-S."/>
        </authorList>
    </citation>
    <scope>NUCLEOTIDE SEQUENCE [LARGE SCALE GENOMIC DNA]</scope>
    <source>
        <strain evidence="1 2">TSPH2</strain>
    </source>
</reference>